<dbReference type="EMBL" id="GBRH01164724">
    <property type="protein sequence ID" value="JAE33172.1"/>
    <property type="molecule type" value="Transcribed_RNA"/>
</dbReference>
<accession>A0A0A9H8W5</accession>
<protein>
    <submittedName>
        <fullName evidence="1">Uncharacterized protein</fullName>
    </submittedName>
</protein>
<sequence>MDFECAGAQKIFVMIEFLFPFVGPFSSISCVKSI</sequence>
<name>A0A0A9H8W5_ARUDO</name>
<reference evidence="1" key="2">
    <citation type="journal article" date="2015" name="Data Brief">
        <title>Shoot transcriptome of the giant reed, Arundo donax.</title>
        <authorList>
            <person name="Barrero R.A."/>
            <person name="Guerrero F.D."/>
            <person name="Moolhuijzen P."/>
            <person name="Goolsby J.A."/>
            <person name="Tidwell J."/>
            <person name="Bellgard S.E."/>
            <person name="Bellgard M.I."/>
        </authorList>
    </citation>
    <scope>NUCLEOTIDE SEQUENCE</scope>
    <source>
        <tissue evidence="1">Shoot tissue taken approximately 20 cm above the soil surface</tissue>
    </source>
</reference>
<proteinExistence type="predicted"/>
<reference evidence="1" key="1">
    <citation type="submission" date="2014-09" db="EMBL/GenBank/DDBJ databases">
        <authorList>
            <person name="Magalhaes I.L.F."/>
            <person name="Oliveira U."/>
            <person name="Santos F.R."/>
            <person name="Vidigal T.H.D.A."/>
            <person name="Brescovit A.D."/>
            <person name="Santos A.J."/>
        </authorList>
    </citation>
    <scope>NUCLEOTIDE SEQUENCE</scope>
    <source>
        <tissue evidence="1">Shoot tissue taken approximately 20 cm above the soil surface</tissue>
    </source>
</reference>
<organism evidence="1">
    <name type="scientific">Arundo donax</name>
    <name type="common">Giant reed</name>
    <name type="synonym">Donax arundinaceus</name>
    <dbReference type="NCBI Taxonomy" id="35708"/>
    <lineage>
        <taxon>Eukaryota</taxon>
        <taxon>Viridiplantae</taxon>
        <taxon>Streptophyta</taxon>
        <taxon>Embryophyta</taxon>
        <taxon>Tracheophyta</taxon>
        <taxon>Spermatophyta</taxon>
        <taxon>Magnoliopsida</taxon>
        <taxon>Liliopsida</taxon>
        <taxon>Poales</taxon>
        <taxon>Poaceae</taxon>
        <taxon>PACMAD clade</taxon>
        <taxon>Arundinoideae</taxon>
        <taxon>Arundineae</taxon>
        <taxon>Arundo</taxon>
    </lineage>
</organism>
<dbReference type="AlphaFoldDB" id="A0A0A9H8W5"/>
<evidence type="ECO:0000313" key="1">
    <source>
        <dbReference type="EMBL" id="JAE33172.1"/>
    </source>
</evidence>